<feature type="domain" description="Plant heme peroxidase family profile" evidence="11">
    <location>
        <begin position="103"/>
        <end position="446"/>
    </location>
</feature>
<protein>
    <recommendedName>
        <fullName evidence="9 10">Catalase-peroxidase</fullName>
        <shortName evidence="9">CP</shortName>
        <ecNumber evidence="9 10">1.11.1.21</ecNumber>
    </recommendedName>
    <alternativeName>
        <fullName evidence="9">Peroxidase/catalase</fullName>
    </alternativeName>
</protein>
<dbReference type="OrthoDB" id="407695at2759"/>
<dbReference type="InterPro" id="IPR019794">
    <property type="entry name" value="Peroxidases_AS"/>
</dbReference>
<feature type="active site" description="Proton acceptor" evidence="9">
    <location>
        <position position="95"/>
    </location>
</feature>
<dbReference type="HAMAP" id="MF_01961">
    <property type="entry name" value="Catal_peroxid"/>
    <property type="match status" value="1"/>
</dbReference>
<dbReference type="AlphaFoldDB" id="A0A5C3QEW1"/>
<feature type="cross-link" description="Tryptophyl-tyrosyl-methioninium (Trp-Tyr) (with Met-253)" evidence="9">
    <location>
        <begin position="94"/>
        <end position="227"/>
    </location>
</feature>
<evidence type="ECO:0000256" key="6">
    <source>
        <dbReference type="ARBA" id="ARBA00023324"/>
    </source>
</evidence>
<gene>
    <name evidence="9" type="primary">katG</name>
    <name evidence="12" type="ORF">BDV98DRAFT_570788</name>
</gene>
<feature type="site" description="Transition state stabilizer" evidence="9">
    <location>
        <position position="91"/>
    </location>
</feature>
<dbReference type="Proteomes" id="UP000305067">
    <property type="component" value="Unassembled WGS sequence"/>
</dbReference>
<dbReference type="GO" id="GO:0046872">
    <property type="term" value="F:metal ion binding"/>
    <property type="evidence" value="ECO:0007669"/>
    <property type="project" value="UniProtKB-KW"/>
</dbReference>
<keyword evidence="1 9" id="KW-0575">Peroxidase</keyword>
<feature type="cross-link" description="Tryptophyl-tyrosyl-methioninium (Tyr-Met) (with Trp-94)" evidence="9">
    <location>
        <begin position="227"/>
        <end position="253"/>
    </location>
</feature>
<dbReference type="GO" id="GO:0070301">
    <property type="term" value="P:cellular response to hydrogen peroxide"/>
    <property type="evidence" value="ECO:0007669"/>
    <property type="project" value="TreeGrafter"/>
</dbReference>
<dbReference type="GO" id="GO:0004096">
    <property type="term" value="F:catalase activity"/>
    <property type="evidence" value="ECO:0007669"/>
    <property type="project" value="UniProtKB-UniRule"/>
</dbReference>
<proteinExistence type="inferred from homology"/>
<evidence type="ECO:0000313" key="12">
    <source>
        <dbReference type="EMBL" id="TFK99747.1"/>
    </source>
</evidence>
<evidence type="ECO:0000256" key="7">
    <source>
        <dbReference type="ARBA" id="ARBA00049145"/>
    </source>
</evidence>
<dbReference type="GO" id="GO:0042744">
    <property type="term" value="P:hydrogen peroxide catabolic process"/>
    <property type="evidence" value="ECO:0007669"/>
    <property type="project" value="UniProtKB-KW"/>
</dbReference>
<dbReference type="PRINTS" id="PR00460">
    <property type="entry name" value="BPEROXIDASE"/>
</dbReference>
<dbReference type="NCBIfam" id="TIGR00198">
    <property type="entry name" value="cat_per_HPI"/>
    <property type="match status" value="1"/>
</dbReference>
<dbReference type="Gene3D" id="1.10.420.10">
    <property type="entry name" value="Peroxidase, domain 2"/>
    <property type="match status" value="2"/>
</dbReference>
<dbReference type="PANTHER" id="PTHR30555">
    <property type="entry name" value="HYDROPEROXIDASE I, BIFUNCTIONAL CATALASE-PEROXIDASE"/>
    <property type="match status" value="1"/>
</dbReference>
<dbReference type="PROSITE" id="PS50873">
    <property type="entry name" value="PEROXIDASE_4"/>
    <property type="match status" value="1"/>
</dbReference>
<evidence type="ECO:0000256" key="10">
    <source>
        <dbReference type="RuleBase" id="RU003451"/>
    </source>
</evidence>
<comment type="catalytic activity">
    <reaction evidence="7 9 10">
        <text>2 H2O2 = O2 + 2 H2O</text>
        <dbReference type="Rhea" id="RHEA:20309"/>
        <dbReference type="ChEBI" id="CHEBI:15377"/>
        <dbReference type="ChEBI" id="CHEBI:15379"/>
        <dbReference type="ChEBI" id="CHEBI:16240"/>
        <dbReference type="EC" id="1.11.1.21"/>
    </reaction>
</comment>
<keyword evidence="2 9" id="KW-0349">Heme</keyword>
<evidence type="ECO:0000256" key="8">
    <source>
        <dbReference type="ARBA" id="ARBA00051651"/>
    </source>
</evidence>
<dbReference type="InterPro" id="IPR010255">
    <property type="entry name" value="Haem_peroxidase_sf"/>
</dbReference>
<dbReference type="NCBIfam" id="NF011635">
    <property type="entry name" value="PRK15061.1"/>
    <property type="match status" value="1"/>
</dbReference>
<dbReference type="PRINTS" id="PR00458">
    <property type="entry name" value="PEROXIDASE"/>
</dbReference>
<keyword evidence="6 9" id="KW-0376">Hydrogen peroxide</keyword>
<keyword evidence="13" id="KW-1185">Reference proteome</keyword>
<keyword evidence="5 9" id="KW-0408">Iron</keyword>
<dbReference type="InterPro" id="IPR002016">
    <property type="entry name" value="Haem_peroxidase"/>
</dbReference>
<dbReference type="Gene3D" id="1.10.520.10">
    <property type="match status" value="2"/>
</dbReference>
<evidence type="ECO:0000256" key="2">
    <source>
        <dbReference type="ARBA" id="ARBA00022617"/>
    </source>
</evidence>
<feature type="binding site" description="axial binding residue" evidence="9">
    <location>
        <position position="268"/>
    </location>
    <ligand>
        <name>heme</name>
        <dbReference type="ChEBI" id="CHEBI:30413"/>
    </ligand>
    <ligandPart>
        <name>Fe</name>
        <dbReference type="ChEBI" id="CHEBI:18248"/>
    </ligandPart>
</feature>
<dbReference type="Pfam" id="PF00141">
    <property type="entry name" value="peroxidase"/>
    <property type="match status" value="2"/>
</dbReference>
<dbReference type="GO" id="GO:0005829">
    <property type="term" value="C:cytosol"/>
    <property type="evidence" value="ECO:0007669"/>
    <property type="project" value="TreeGrafter"/>
</dbReference>
<dbReference type="STRING" id="1884261.A0A5C3QEW1"/>
<comment type="similarity">
    <text evidence="9 10">Belongs to the peroxidase family. Peroxidase/catalase subfamily.</text>
</comment>
<accession>A0A5C3QEW1</accession>
<organism evidence="12 13">
    <name type="scientific">Pterulicium gracile</name>
    <dbReference type="NCBI Taxonomy" id="1884261"/>
    <lineage>
        <taxon>Eukaryota</taxon>
        <taxon>Fungi</taxon>
        <taxon>Dikarya</taxon>
        <taxon>Basidiomycota</taxon>
        <taxon>Agaricomycotina</taxon>
        <taxon>Agaricomycetes</taxon>
        <taxon>Agaricomycetidae</taxon>
        <taxon>Agaricales</taxon>
        <taxon>Pleurotineae</taxon>
        <taxon>Pterulaceae</taxon>
        <taxon>Pterulicium</taxon>
    </lineage>
</organism>
<comment type="cofactor">
    <cofactor evidence="9">
        <name>heme b</name>
        <dbReference type="ChEBI" id="CHEBI:60344"/>
    </cofactor>
    <text evidence="9">Binds 1 heme b (iron(II)-protoporphyrin IX) group per monomer.</text>
</comment>
<evidence type="ECO:0000313" key="13">
    <source>
        <dbReference type="Proteomes" id="UP000305067"/>
    </source>
</evidence>
<sequence length="735" mass="81011">MPGDAPSRCPVSSTVAGGGTRSRDFWPDVLRLDVLRQFSPQFNPLGADFDYPKAFKSLDYDALKKDLHALLTDSQDWWPADFGNYGGLFIRMAWHSAGTYRAIDGRGGGSMGQQRFAPLNSWPDNQNLDKARRLLWPIKQKYGNKISWGDLIVLAGNVALEGMGCKPFGFGAGRVDTWQADEGVYWGSETTFVPKGNENRYNNSKDFVGRADKLEEPLGATHLGLIYVNPEGPDGCADPKAAAHDIRTAFGRMGMNDEETASLIIGGHTFGKTHGAVPDTHIGKEPELSEVGAMGLGWHNDVGDGNGEHQMTSGLEVTWTKTPTKWGNGFLDALFAHEWTLVTSPAGKKQWEAVNAEADYPDAFDKTKFHRPRMLTTDIALLHDESYKKICENWHKNPDQLRETFVKAWYKLLHRDMGPLSRYLGPEIAKEEFIWQDPLPAQQGEVIDKADIAILKKELLGSDIAPSVLVSTAWGAASTFRFSDKRGGANGARIALEPQVKWASNNPPQLEKTLKTLKSIQEKFNSGSSKKVSLADLIVLGGVAAVEKGAHDAGFSSVEVPFTPGRTDATQEQTDIEQFSYLEPKADGFVNYGQGTERSKTEKFLVDKASQLSLTPPQLVVLVGGLRALNANFDGSDLGVFTEKKGQLTNDFFTNLLSADYKWSKKDGSEEIWEGVDRKSKQTKFTATRADLVIGSHAELRAVAEVYGSDDAKEKFVKDFVAAWDKVMSLDRFDV</sequence>
<evidence type="ECO:0000256" key="4">
    <source>
        <dbReference type="ARBA" id="ARBA00023002"/>
    </source>
</evidence>
<dbReference type="GO" id="GO:0020037">
    <property type="term" value="F:heme binding"/>
    <property type="evidence" value="ECO:0007669"/>
    <property type="project" value="InterPro"/>
</dbReference>
<dbReference type="SUPFAM" id="SSF48113">
    <property type="entry name" value="Heme-dependent peroxidases"/>
    <property type="match status" value="2"/>
</dbReference>
<evidence type="ECO:0000256" key="3">
    <source>
        <dbReference type="ARBA" id="ARBA00022723"/>
    </source>
</evidence>
<dbReference type="PANTHER" id="PTHR30555:SF0">
    <property type="entry name" value="CATALASE-PEROXIDASE"/>
    <property type="match status" value="1"/>
</dbReference>
<dbReference type="InterPro" id="IPR000763">
    <property type="entry name" value="Catalase_peroxidase"/>
</dbReference>
<name>A0A5C3QEW1_9AGAR</name>
<comment type="catalytic activity">
    <reaction evidence="8 9 10">
        <text>H2O2 + AH2 = A + 2 H2O</text>
        <dbReference type="Rhea" id="RHEA:30275"/>
        <dbReference type="ChEBI" id="CHEBI:13193"/>
        <dbReference type="ChEBI" id="CHEBI:15377"/>
        <dbReference type="ChEBI" id="CHEBI:16240"/>
        <dbReference type="ChEBI" id="CHEBI:17499"/>
        <dbReference type="EC" id="1.11.1.21"/>
    </reaction>
</comment>
<keyword evidence="3 9" id="KW-0479">Metal-binding</keyword>
<comment type="PTM">
    <text evidence="9">Formation of the three residue Trp-Tyr-Met cross-link is important for the catalase, but not the peroxidase activity of the enzyme.</text>
</comment>
<dbReference type="CDD" id="cd08200">
    <property type="entry name" value="catalase_peroxidase_2"/>
    <property type="match status" value="1"/>
</dbReference>
<keyword evidence="4 9" id="KW-0560">Oxidoreductase</keyword>
<dbReference type="EMBL" id="ML178832">
    <property type="protein sequence ID" value="TFK99747.1"/>
    <property type="molecule type" value="Genomic_DNA"/>
</dbReference>
<dbReference type="EC" id="1.11.1.21" evidence="9 10"/>
<reference evidence="12 13" key="1">
    <citation type="journal article" date="2019" name="Nat. Ecol. Evol.">
        <title>Megaphylogeny resolves global patterns of mushroom evolution.</title>
        <authorList>
            <person name="Varga T."/>
            <person name="Krizsan K."/>
            <person name="Foldi C."/>
            <person name="Dima B."/>
            <person name="Sanchez-Garcia M."/>
            <person name="Sanchez-Ramirez S."/>
            <person name="Szollosi G.J."/>
            <person name="Szarkandi J.G."/>
            <person name="Papp V."/>
            <person name="Albert L."/>
            <person name="Andreopoulos W."/>
            <person name="Angelini C."/>
            <person name="Antonin V."/>
            <person name="Barry K.W."/>
            <person name="Bougher N.L."/>
            <person name="Buchanan P."/>
            <person name="Buyck B."/>
            <person name="Bense V."/>
            <person name="Catcheside P."/>
            <person name="Chovatia M."/>
            <person name="Cooper J."/>
            <person name="Damon W."/>
            <person name="Desjardin D."/>
            <person name="Finy P."/>
            <person name="Geml J."/>
            <person name="Haridas S."/>
            <person name="Hughes K."/>
            <person name="Justo A."/>
            <person name="Karasinski D."/>
            <person name="Kautmanova I."/>
            <person name="Kiss B."/>
            <person name="Kocsube S."/>
            <person name="Kotiranta H."/>
            <person name="LaButti K.M."/>
            <person name="Lechner B.E."/>
            <person name="Liimatainen K."/>
            <person name="Lipzen A."/>
            <person name="Lukacs Z."/>
            <person name="Mihaltcheva S."/>
            <person name="Morgado L.N."/>
            <person name="Niskanen T."/>
            <person name="Noordeloos M.E."/>
            <person name="Ohm R.A."/>
            <person name="Ortiz-Santana B."/>
            <person name="Ovrebo C."/>
            <person name="Racz N."/>
            <person name="Riley R."/>
            <person name="Savchenko A."/>
            <person name="Shiryaev A."/>
            <person name="Soop K."/>
            <person name="Spirin V."/>
            <person name="Szebenyi C."/>
            <person name="Tomsovsky M."/>
            <person name="Tulloss R.E."/>
            <person name="Uehling J."/>
            <person name="Grigoriev I.V."/>
            <person name="Vagvolgyi C."/>
            <person name="Papp T."/>
            <person name="Martin F.M."/>
            <person name="Miettinen O."/>
            <person name="Hibbett D.S."/>
            <person name="Nagy L.G."/>
        </authorList>
    </citation>
    <scope>NUCLEOTIDE SEQUENCE [LARGE SCALE GENOMIC DNA]</scope>
    <source>
        <strain evidence="12 13">CBS 309.79</strain>
    </source>
</reference>
<dbReference type="FunFam" id="1.10.420.10:FF:000004">
    <property type="entry name" value="Catalase-peroxidase"/>
    <property type="match status" value="1"/>
</dbReference>
<dbReference type="PROSITE" id="PS00436">
    <property type="entry name" value="PEROXIDASE_2"/>
    <property type="match status" value="1"/>
</dbReference>
<dbReference type="FunFam" id="1.10.520.10:FF:000002">
    <property type="entry name" value="Catalase-peroxidase"/>
    <property type="match status" value="1"/>
</dbReference>
<evidence type="ECO:0000256" key="5">
    <source>
        <dbReference type="ARBA" id="ARBA00023004"/>
    </source>
</evidence>
<evidence type="ECO:0000256" key="1">
    <source>
        <dbReference type="ARBA" id="ARBA00022559"/>
    </source>
</evidence>
<evidence type="ECO:0000256" key="9">
    <source>
        <dbReference type="HAMAP-Rule" id="MF_03108"/>
    </source>
</evidence>
<evidence type="ECO:0000259" key="11">
    <source>
        <dbReference type="PROSITE" id="PS50873"/>
    </source>
</evidence>